<dbReference type="Proteomes" id="UP000192980">
    <property type="component" value="Unassembled WGS sequence"/>
</dbReference>
<evidence type="ECO:0000313" key="1">
    <source>
        <dbReference type="EMBL" id="SMG35331.1"/>
    </source>
</evidence>
<gene>
    <name evidence="1" type="ORF">SAMN05660862_2512</name>
</gene>
<dbReference type="AlphaFoldDB" id="A0A1X7K4R8"/>
<evidence type="ECO:0000313" key="2">
    <source>
        <dbReference type="Proteomes" id="UP000192980"/>
    </source>
</evidence>
<organism evidence="1 2">
    <name type="scientific">Sphingobacterium psychroaquaticum</name>
    <dbReference type="NCBI Taxonomy" id="561061"/>
    <lineage>
        <taxon>Bacteria</taxon>
        <taxon>Pseudomonadati</taxon>
        <taxon>Bacteroidota</taxon>
        <taxon>Sphingobacteriia</taxon>
        <taxon>Sphingobacteriales</taxon>
        <taxon>Sphingobacteriaceae</taxon>
        <taxon>Sphingobacterium</taxon>
    </lineage>
</organism>
<dbReference type="EMBL" id="FXAU01000004">
    <property type="protein sequence ID" value="SMG35331.1"/>
    <property type="molecule type" value="Genomic_DNA"/>
</dbReference>
<proteinExistence type="predicted"/>
<dbReference type="RefSeq" id="WP_085473243.1">
    <property type="nucleotide sequence ID" value="NZ_FXAU01000004.1"/>
</dbReference>
<accession>A0A1X7K4R8</accession>
<reference evidence="1 2" key="1">
    <citation type="submission" date="2017-04" db="EMBL/GenBank/DDBJ databases">
        <authorList>
            <person name="Afonso C.L."/>
            <person name="Miller P.J."/>
            <person name="Scott M.A."/>
            <person name="Spackman E."/>
            <person name="Goraichik I."/>
            <person name="Dimitrov K.M."/>
            <person name="Suarez D.L."/>
            <person name="Swayne D.E."/>
        </authorList>
    </citation>
    <scope>NUCLEOTIDE SEQUENCE [LARGE SCALE GENOMIC DNA]</scope>
    <source>
        <strain evidence="1 2">DSM 22418</strain>
    </source>
</reference>
<name>A0A1X7K4R8_9SPHI</name>
<dbReference type="STRING" id="561061.SAMN05660862_2512"/>
<keyword evidence="2" id="KW-1185">Reference proteome</keyword>
<sequence length="185" mass="20988">MEIICSNLLCRAKIKSPIAATDSEGTFSGITVQCPRCFKVNKVKDGVYSFDQNGKATLVKRLKELSHSELNRVLEVSKKAQEHDFTFEEFKREIDSLNLSSSSFFPTGLTSHKELRSFIVVLIACILLLQPSTVTSNKHQIIDVPKTEKTVKKKKKEYSEADKAAYEARKEYHKYIRGKSIKPSK</sequence>
<protein>
    <submittedName>
        <fullName evidence="1">Uncharacterized protein</fullName>
    </submittedName>
</protein>